<protein>
    <submittedName>
        <fullName evidence="2">Uncharacterized protein</fullName>
    </submittedName>
</protein>
<evidence type="ECO:0000313" key="3">
    <source>
        <dbReference type="Proteomes" id="UP000278962"/>
    </source>
</evidence>
<comment type="caution">
    <text evidence="2">The sequence shown here is derived from an EMBL/GenBank/DDBJ whole genome shotgun (WGS) entry which is preliminary data.</text>
</comment>
<organism evidence="2 3">
    <name type="scientific">Solirubrobacter pauli</name>
    <dbReference type="NCBI Taxonomy" id="166793"/>
    <lineage>
        <taxon>Bacteria</taxon>
        <taxon>Bacillati</taxon>
        <taxon>Actinomycetota</taxon>
        <taxon>Thermoleophilia</taxon>
        <taxon>Solirubrobacterales</taxon>
        <taxon>Solirubrobacteraceae</taxon>
        <taxon>Solirubrobacter</taxon>
    </lineage>
</organism>
<sequence length="50" mass="5395">MRFDAATGRFVPVEEPRDTTPTTEAAERPPTPDDPRPAAFRNIPPFGGAA</sequence>
<proteinExistence type="predicted"/>
<dbReference type="EMBL" id="RBIL01000001">
    <property type="protein sequence ID" value="RKQ92251.1"/>
    <property type="molecule type" value="Genomic_DNA"/>
</dbReference>
<keyword evidence="3" id="KW-1185">Reference proteome</keyword>
<dbReference type="Proteomes" id="UP000278962">
    <property type="component" value="Unassembled WGS sequence"/>
</dbReference>
<feature type="region of interest" description="Disordered" evidence="1">
    <location>
        <begin position="1"/>
        <end position="50"/>
    </location>
</feature>
<evidence type="ECO:0000313" key="2">
    <source>
        <dbReference type="EMBL" id="RKQ92251.1"/>
    </source>
</evidence>
<name>A0A660LHH7_9ACTN</name>
<gene>
    <name evidence="2" type="ORF">C8N24_2094</name>
</gene>
<dbReference type="AlphaFoldDB" id="A0A660LHH7"/>
<evidence type="ECO:0000256" key="1">
    <source>
        <dbReference type="SAM" id="MobiDB-lite"/>
    </source>
</evidence>
<feature type="compositionally biased region" description="Basic and acidic residues" evidence="1">
    <location>
        <begin position="25"/>
        <end position="36"/>
    </location>
</feature>
<reference evidence="2 3" key="1">
    <citation type="submission" date="2018-10" db="EMBL/GenBank/DDBJ databases">
        <title>Genomic Encyclopedia of Archaeal and Bacterial Type Strains, Phase II (KMG-II): from individual species to whole genera.</title>
        <authorList>
            <person name="Goeker M."/>
        </authorList>
    </citation>
    <scope>NUCLEOTIDE SEQUENCE [LARGE SCALE GENOMIC DNA]</scope>
    <source>
        <strain evidence="2 3">DSM 14954</strain>
    </source>
</reference>
<accession>A0A660LHH7</accession>